<accession>A0A177YNR5</accession>
<organism evidence="2 3">
    <name type="scientific">Rhodococcoides kyotonense</name>
    <dbReference type="NCBI Taxonomy" id="398843"/>
    <lineage>
        <taxon>Bacteria</taxon>
        <taxon>Bacillati</taxon>
        <taxon>Actinomycetota</taxon>
        <taxon>Actinomycetes</taxon>
        <taxon>Mycobacteriales</taxon>
        <taxon>Nocardiaceae</taxon>
        <taxon>Rhodococcoides</taxon>
    </lineage>
</organism>
<dbReference type="InterPro" id="IPR001969">
    <property type="entry name" value="Aspartic_peptidase_AS"/>
</dbReference>
<proteinExistence type="predicted"/>
<evidence type="ECO:0000313" key="3">
    <source>
        <dbReference type="Proteomes" id="UP000077519"/>
    </source>
</evidence>
<keyword evidence="3" id="KW-1185">Reference proteome</keyword>
<dbReference type="PROSITE" id="PS00141">
    <property type="entry name" value="ASP_PROTEASE"/>
    <property type="match status" value="1"/>
</dbReference>
<dbReference type="GO" id="GO:0006508">
    <property type="term" value="P:proteolysis"/>
    <property type="evidence" value="ECO:0007669"/>
    <property type="project" value="InterPro"/>
</dbReference>
<dbReference type="EMBL" id="LVHI01000003">
    <property type="protein sequence ID" value="OAK56658.1"/>
    <property type="molecule type" value="Genomic_DNA"/>
</dbReference>
<evidence type="ECO:0000313" key="2">
    <source>
        <dbReference type="EMBL" id="OAK56658.1"/>
    </source>
</evidence>
<feature type="region of interest" description="Disordered" evidence="1">
    <location>
        <begin position="51"/>
        <end position="153"/>
    </location>
</feature>
<sequence>MTENPVAEPEERSSWRAWRPPAKLFGRIRTSTAILSLCFVLTGLLYNQLQEGNDAPAAGPTAVDPGLVSPGPSAQQEYTEQYTTTTPPAPTTTVSPTPTDVPTTTSGVPGAPGTGTSDTGTSTTTAPTYLPGLTVPPELRSLLPAPPTATGTP</sequence>
<feature type="compositionally biased region" description="Polar residues" evidence="1">
    <location>
        <begin position="72"/>
        <end position="82"/>
    </location>
</feature>
<comment type="caution">
    <text evidence="2">The sequence shown here is derived from an EMBL/GenBank/DDBJ whole genome shotgun (WGS) entry which is preliminary data.</text>
</comment>
<dbReference type="RefSeq" id="WP_068421374.1">
    <property type="nucleotide sequence ID" value="NZ_LVHI01000003.1"/>
</dbReference>
<dbReference type="AlphaFoldDB" id="A0A177YNR5"/>
<reference evidence="2 3" key="1">
    <citation type="submission" date="2016-03" db="EMBL/GenBank/DDBJ databases">
        <title>Genome sequence of Rhodococcus kyotonensis KB10.</title>
        <authorList>
            <person name="Jeong H."/>
            <person name="Hong C.E."/>
            <person name="Jo S.H."/>
            <person name="Park J.M."/>
        </authorList>
    </citation>
    <scope>NUCLEOTIDE SEQUENCE [LARGE SCALE GENOMIC DNA]</scope>
    <source>
        <strain evidence="2 3">KB10</strain>
    </source>
</reference>
<name>A0A177YNR5_9NOCA</name>
<protein>
    <submittedName>
        <fullName evidence="2">Uncharacterized protein</fullName>
    </submittedName>
</protein>
<evidence type="ECO:0000256" key="1">
    <source>
        <dbReference type="SAM" id="MobiDB-lite"/>
    </source>
</evidence>
<dbReference type="GO" id="GO:0004190">
    <property type="term" value="F:aspartic-type endopeptidase activity"/>
    <property type="evidence" value="ECO:0007669"/>
    <property type="project" value="InterPro"/>
</dbReference>
<dbReference type="Proteomes" id="UP000077519">
    <property type="component" value="Unassembled WGS sequence"/>
</dbReference>
<feature type="compositionally biased region" description="Low complexity" evidence="1">
    <location>
        <begin position="83"/>
        <end position="128"/>
    </location>
</feature>
<gene>
    <name evidence="2" type="ORF">A3K89_15390</name>
</gene>